<dbReference type="Pfam" id="PF04773">
    <property type="entry name" value="FecR"/>
    <property type="match status" value="1"/>
</dbReference>
<proteinExistence type="predicted"/>
<feature type="transmembrane region" description="Helical" evidence="1">
    <location>
        <begin position="89"/>
        <end position="108"/>
    </location>
</feature>
<dbReference type="GO" id="GO:0016989">
    <property type="term" value="F:sigma factor antagonist activity"/>
    <property type="evidence" value="ECO:0007669"/>
    <property type="project" value="TreeGrafter"/>
</dbReference>
<evidence type="ECO:0000256" key="1">
    <source>
        <dbReference type="SAM" id="Phobius"/>
    </source>
</evidence>
<dbReference type="PANTHER" id="PTHR30273:SF2">
    <property type="entry name" value="PROTEIN FECR"/>
    <property type="match status" value="1"/>
</dbReference>
<gene>
    <name evidence="4" type="ORF">SAMN05444280_13726</name>
</gene>
<dbReference type="Gene3D" id="2.60.120.1440">
    <property type="match status" value="1"/>
</dbReference>
<keyword evidence="1" id="KW-0812">Transmembrane</keyword>
<dbReference type="InterPro" id="IPR032508">
    <property type="entry name" value="FecR_C"/>
</dbReference>
<evidence type="ECO:0000313" key="4">
    <source>
        <dbReference type="EMBL" id="SHJ88566.1"/>
    </source>
</evidence>
<evidence type="ECO:0000313" key="5">
    <source>
        <dbReference type="Proteomes" id="UP000184050"/>
    </source>
</evidence>
<organism evidence="4 5">
    <name type="scientific">Tangfeifania diversioriginum</name>
    <dbReference type="NCBI Taxonomy" id="1168035"/>
    <lineage>
        <taxon>Bacteria</taxon>
        <taxon>Pseudomonadati</taxon>
        <taxon>Bacteroidota</taxon>
        <taxon>Bacteroidia</taxon>
        <taxon>Marinilabiliales</taxon>
        <taxon>Prolixibacteraceae</taxon>
        <taxon>Tangfeifania</taxon>
    </lineage>
</organism>
<dbReference type="InterPro" id="IPR012373">
    <property type="entry name" value="Ferrdict_sens_TM"/>
</dbReference>
<sequence length="333" mass="38434">MDIKENIQRSVIRLFIGEANPDDKSIVRDWLRQSPENKRLYDELKDIWLASGTINNSDNYELENALQYFRNKIHTPKEVNQKRTFIYNALKYAAIFLLVVAIPFSYFIGKKNNHIEDTYSTVTCQLGDKSMIFLPDSSQVWLNSGSKLTFNNNFTKGKREVFLEGEAYFSVTKDTDNPFRVKSGKIDVEVLGTEFNLKAYPDENQIATTLIKGSVKIIGPSNRTVISPGQKLVYNNETDKMALYELSDTAPETEWKEGRLVFRNESLNELELKLERWFDVDIVLADEAVGEKRYTGILERESILEVMSYFSLARSVDYEIDGNRVTFFTKKNN</sequence>
<feature type="domain" description="Protein FecR C-terminal" evidence="3">
    <location>
        <begin position="259"/>
        <end position="326"/>
    </location>
</feature>
<dbReference type="Gene3D" id="3.55.50.30">
    <property type="match status" value="1"/>
</dbReference>
<dbReference type="EMBL" id="FQZE01000037">
    <property type="protein sequence ID" value="SHJ88566.1"/>
    <property type="molecule type" value="Genomic_DNA"/>
</dbReference>
<name>A0A1M6MYP8_9BACT</name>
<dbReference type="InterPro" id="IPR006860">
    <property type="entry name" value="FecR"/>
</dbReference>
<protein>
    <submittedName>
        <fullName evidence="4">FecR family protein</fullName>
    </submittedName>
</protein>
<dbReference type="FunFam" id="2.60.120.1440:FF:000001">
    <property type="entry name" value="Putative anti-sigma factor"/>
    <property type="match status" value="1"/>
</dbReference>
<dbReference type="PANTHER" id="PTHR30273">
    <property type="entry name" value="PERIPLASMIC SIGNAL SENSOR AND SIGMA FACTOR ACTIVATOR FECR-RELATED"/>
    <property type="match status" value="1"/>
</dbReference>
<keyword evidence="1" id="KW-0472">Membrane</keyword>
<feature type="domain" description="FecR protein" evidence="2">
    <location>
        <begin position="127"/>
        <end position="216"/>
    </location>
</feature>
<reference evidence="4 5" key="1">
    <citation type="submission" date="2016-11" db="EMBL/GenBank/DDBJ databases">
        <authorList>
            <person name="Jaros S."/>
            <person name="Januszkiewicz K."/>
            <person name="Wedrychowicz H."/>
        </authorList>
    </citation>
    <scope>NUCLEOTIDE SEQUENCE [LARGE SCALE GENOMIC DNA]</scope>
    <source>
        <strain evidence="4 5">DSM 27063</strain>
    </source>
</reference>
<keyword evidence="5" id="KW-1185">Reference proteome</keyword>
<evidence type="ECO:0000259" key="3">
    <source>
        <dbReference type="Pfam" id="PF16344"/>
    </source>
</evidence>
<dbReference type="OrthoDB" id="783402at2"/>
<dbReference type="Proteomes" id="UP000184050">
    <property type="component" value="Unassembled WGS sequence"/>
</dbReference>
<accession>A0A1M6MYP8</accession>
<keyword evidence="1" id="KW-1133">Transmembrane helix</keyword>
<dbReference type="STRING" id="1168035.SAMN05444280_13726"/>
<evidence type="ECO:0000259" key="2">
    <source>
        <dbReference type="Pfam" id="PF04773"/>
    </source>
</evidence>
<dbReference type="RefSeq" id="WP_073172998.1">
    <property type="nucleotide sequence ID" value="NZ_FQZE01000037.1"/>
</dbReference>
<dbReference type="Pfam" id="PF16344">
    <property type="entry name" value="FecR_C"/>
    <property type="match status" value="1"/>
</dbReference>
<dbReference type="AlphaFoldDB" id="A0A1M6MYP8"/>
<dbReference type="PIRSF" id="PIRSF018266">
    <property type="entry name" value="FecR"/>
    <property type="match status" value="1"/>
</dbReference>